<dbReference type="Pfam" id="PF01066">
    <property type="entry name" value="CDP-OH_P_transf"/>
    <property type="match status" value="1"/>
</dbReference>
<dbReference type="AlphaFoldDB" id="A0A7J4ITV7"/>
<dbReference type="EMBL" id="DUFG01000015">
    <property type="protein sequence ID" value="HIH08270.1"/>
    <property type="molecule type" value="Genomic_DNA"/>
</dbReference>
<dbReference type="GO" id="GO:0016020">
    <property type="term" value="C:membrane"/>
    <property type="evidence" value="ECO:0007669"/>
    <property type="project" value="InterPro"/>
</dbReference>
<evidence type="ECO:0000256" key="1">
    <source>
        <dbReference type="ARBA" id="ARBA00022679"/>
    </source>
</evidence>
<comment type="caution">
    <text evidence="4">The sequence shown here is derived from an EMBL/GenBank/DDBJ whole genome shotgun (WGS) entry which is preliminary data.</text>
</comment>
<dbReference type="Proteomes" id="UP000577419">
    <property type="component" value="Unassembled WGS sequence"/>
</dbReference>
<dbReference type="GO" id="GO:0008654">
    <property type="term" value="P:phospholipid biosynthetic process"/>
    <property type="evidence" value="ECO:0007669"/>
    <property type="project" value="InterPro"/>
</dbReference>
<keyword evidence="3" id="KW-0812">Transmembrane</keyword>
<evidence type="ECO:0000313" key="5">
    <source>
        <dbReference type="Proteomes" id="UP000577419"/>
    </source>
</evidence>
<feature type="transmembrane region" description="Helical" evidence="3">
    <location>
        <begin position="53"/>
        <end position="73"/>
    </location>
</feature>
<dbReference type="InterPro" id="IPR043130">
    <property type="entry name" value="CDP-OH_PTrfase_TM_dom"/>
</dbReference>
<feature type="transmembrane region" description="Helical" evidence="3">
    <location>
        <begin position="94"/>
        <end position="113"/>
    </location>
</feature>
<gene>
    <name evidence="4" type="ORF">HA237_02780</name>
</gene>
<keyword evidence="3" id="KW-0472">Membrane</keyword>
<evidence type="ECO:0000313" key="4">
    <source>
        <dbReference type="EMBL" id="HIH08270.1"/>
    </source>
</evidence>
<dbReference type="PROSITE" id="PS00379">
    <property type="entry name" value="CDP_ALCOHOL_P_TRANSF"/>
    <property type="match status" value="1"/>
</dbReference>
<evidence type="ECO:0000256" key="3">
    <source>
        <dbReference type="SAM" id="Phobius"/>
    </source>
</evidence>
<accession>A0A7J4ITV7</accession>
<organism evidence="4 5">
    <name type="scientific">Candidatus Iainarchaeum sp</name>
    <dbReference type="NCBI Taxonomy" id="3101447"/>
    <lineage>
        <taxon>Archaea</taxon>
        <taxon>Candidatus Iainarchaeota</taxon>
        <taxon>Candidatus Iainarchaeia</taxon>
        <taxon>Candidatus Iainarchaeales</taxon>
        <taxon>Candidatus Iainarchaeaceae</taxon>
        <taxon>Candidatus Iainarchaeum</taxon>
    </lineage>
</organism>
<proteinExistence type="inferred from homology"/>
<comment type="similarity">
    <text evidence="2">Belongs to the CDP-alcohol phosphatidyltransferase class-I family.</text>
</comment>
<dbReference type="Gene3D" id="1.20.120.1760">
    <property type="match status" value="1"/>
</dbReference>
<dbReference type="InterPro" id="IPR048254">
    <property type="entry name" value="CDP_ALCOHOL_P_TRANSF_CS"/>
</dbReference>
<protein>
    <submittedName>
        <fullName evidence="4">CDP-alcohol phosphatidyltransferase family protein</fullName>
    </submittedName>
</protein>
<reference evidence="5" key="1">
    <citation type="journal article" date="2020" name="bioRxiv">
        <title>A rank-normalized archaeal taxonomy based on genome phylogeny resolves widespread incomplete and uneven classifications.</title>
        <authorList>
            <person name="Rinke C."/>
            <person name="Chuvochina M."/>
            <person name="Mussig A.J."/>
            <person name="Chaumeil P.-A."/>
            <person name="Waite D.W."/>
            <person name="Whitman W.B."/>
            <person name="Parks D.H."/>
            <person name="Hugenholtz P."/>
        </authorList>
    </citation>
    <scope>NUCLEOTIDE SEQUENCE [LARGE SCALE GENOMIC DNA]</scope>
</reference>
<evidence type="ECO:0000256" key="2">
    <source>
        <dbReference type="RuleBase" id="RU003750"/>
    </source>
</evidence>
<keyword evidence="3" id="KW-1133">Transmembrane helix</keyword>
<dbReference type="GO" id="GO:0016780">
    <property type="term" value="F:phosphotransferase activity, for other substituted phosphate groups"/>
    <property type="evidence" value="ECO:0007669"/>
    <property type="project" value="InterPro"/>
</dbReference>
<feature type="transmembrane region" description="Helical" evidence="3">
    <location>
        <begin position="157"/>
        <end position="184"/>
    </location>
</feature>
<feature type="transmembrane region" description="Helical" evidence="3">
    <location>
        <begin position="21"/>
        <end position="47"/>
    </location>
</feature>
<dbReference type="InterPro" id="IPR000462">
    <property type="entry name" value="CDP-OH_P_trans"/>
</dbReference>
<name>A0A7J4ITV7_9ARCH</name>
<keyword evidence="1 2" id="KW-0808">Transferase</keyword>
<sequence length="199" mass="22060">MVKVLYKNREKFASLSTKIGMIFSRLGLTPNQWTMLSLVPAIASFYFLTQSQLLLAAAAFAVAGFLDLVDGSVARVTGRVTKFGAYLDTVVDRYIEALIVLGLFFVSMPSFYLPANFWLLLYLFGGMMTTYVKAAAKEKELVREELKGGAFERAERLGLLFLGIFFGAFDLNYLALLIIVLAIATNISALQRILVARKS</sequence>